<feature type="domain" description="Integral membrane bound transporter" evidence="9">
    <location>
        <begin position="415"/>
        <end position="538"/>
    </location>
</feature>
<dbReference type="Proteomes" id="UP000292039">
    <property type="component" value="Unassembled WGS sequence"/>
</dbReference>
<evidence type="ECO:0000256" key="7">
    <source>
        <dbReference type="SAM" id="Phobius"/>
    </source>
</evidence>
<proteinExistence type="inferred from homology"/>
<name>A0A171KTK0_9BURK</name>
<dbReference type="InterPro" id="IPR049453">
    <property type="entry name" value="Memb_transporter_dom"/>
</dbReference>
<evidence type="ECO:0000256" key="3">
    <source>
        <dbReference type="ARBA" id="ARBA00022692"/>
    </source>
</evidence>
<organism evidence="10 12">
    <name type="scientific">Kerstersia gyiorum</name>
    <dbReference type="NCBI Taxonomy" id="206506"/>
    <lineage>
        <taxon>Bacteria</taxon>
        <taxon>Pseudomonadati</taxon>
        <taxon>Pseudomonadota</taxon>
        <taxon>Betaproteobacteria</taxon>
        <taxon>Burkholderiales</taxon>
        <taxon>Alcaligenaceae</taxon>
        <taxon>Kerstersia</taxon>
    </lineage>
</organism>
<evidence type="ECO:0000259" key="8">
    <source>
        <dbReference type="Pfam" id="PF12805"/>
    </source>
</evidence>
<keyword evidence="12" id="KW-1185">Reference proteome</keyword>
<keyword evidence="4 7" id="KW-1133">Transmembrane helix</keyword>
<protein>
    <submittedName>
        <fullName evidence="10 11">Membrane protein</fullName>
    </submittedName>
</protein>
<dbReference type="AlphaFoldDB" id="A0A171KTK0"/>
<feature type="transmembrane region" description="Helical" evidence="7">
    <location>
        <begin position="142"/>
        <end position="165"/>
    </location>
</feature>
<sequence>MDIRLESLNRFLYSHYFLLGLRRSIGMLTPMLILGLLLGDFSAGIAATFGALGTAIIDQPGPHRHRRNEMLTCCALSTLVVAITGLSSTFPALLWLAVVAQCFVFSMFSVYGKKGNLISMGCLLLMSVTMHAPLTPAQIPAAMLYTAGGGLFYTAFSLGISYLLALRETRQSLSVALFATADYIAARSAFYDVNRDLEQCYSTLIRRQSAMIEQHQDARDIVLRSLPGEDRRTSERSMLWNIFSDMIAILDTMLATHTDYILLRRNLRDADIMLFARDCLEKLARDLERIALAVSQGRPAMERTSVKAELRAIDYEMEQLRQQGLPQRDAELYGVLLQVQRRLRGAARLVERLYAHTRSARSAKPEGSLRINKSLSHFLSRQDFRLSMLTSNLRLDSPHCRYAIRVACAAAMAMTLSYSVEVLRPYGYWIVLTIVAIMKPGFALTRQRNSLRLIGTLLGCIIALALFNVLDSHVSLIAAMFVASVLGNSLIQLNYMASSLFITIYVLIVFHLVSPSSLFMVSERALDTFLGCIIALICSYILPWWEQRYMAPMARASLKANREYLRTGLAYVDASRTAAADPSDEHDTELEQARLDWMLARKNLHTALANMAEAFYRMTREPRSRQVLVPEVNNLVIQNHILASQMASIIGALAELPATPPAIQQALDQFFGLLDPNRPAADITLAPSAADTDADTANLTFPMRQLLKAGLLARRELAALESQAEEDMPPTPSTRSPG</sequence>
<dbReference type="EMBL" id="SGWZ01000004">
    <property type="protein sequence ID" value="RZS67367.1"/>
    <property type="molecule type" value="Genomic_DNA"/>
</dbReference>
<keyword evidence="3 7" id="KW-0812">Transmembrane</keyword>
<evidence type="ECO:0000313" key="13">
    <source>
        <dbReference type="Proteomes" id="UP000292039"/>
    </source>
</evidence>
<evidence type="ECO:0000313" key="12">
    <source>
        <dbReference type="Proteomes" id="UP000078084"/>
    </source>
</evidence>
<keyword evidence="2" id="KW-1003">Cell membrane</keyword>
<dbReference type="PATRIC" id="fig|206506.3.peg.1678"/>
<feature type="domain" description="Integral membrane protein YccS N-terminal" evidence="8">
    <location>
        <begin position="72"/>
        <end position="346"/>
    </location>
</feature>
<evidence type="ECO:0000259" key="9">
    <source>
        <dbReference type="Pfam" id="PF13515"/>
    </source>
</evidence>
<evidence type="ECO:0000256" key="4">
    <source>
        <dbReference type="ARBA" id="ARBA00022989"/>
    </source>
</evidence>
<comment type="subcellular location">
    <subcellularLocation>
        <location evidence="1">Cell membrane</location>
        <topology evidence="1">Multi-pass membrane protein</topology>
    </subcellularLocation>
</comment>
<evidence type="ECO:0000256" key="2">
    <source>
        <dbReference type="ARBA" id="ARBA00022475"/>
    </source>
</evidence>
<dbReference type="PANTHER" id="PTHR30509">
    <property type="entry name" value="P-HYDROXYBENZOIC ACID EFFLUX PUMP SUBUNIT-RELATED"/>
    <property type="match status" value="1"/>
</dbReference>
<evidence type="ECO:0000256" key="5">
    <source>
        <dbReference type="ARBA" id="ARBA00023136"/>
    </source>
</evidence>
<reference evidence="11 13" key="2">
    <citation type="submission" date="2019-02" db="EMBL/GenBank/DDBJ databases">
        <title>Genomic Encyclopedia of Type Strains, Phase IV (KMG-IV): sequencing the most valuable type-strain genomes for metagenomic binning, comparative biology and taxonomic classification.</title>
        <authorList>
            <person name="Goeker M."/>
        </authorList>
    </citation>
    <scope>NUCLEOTIDE SEQUENCE [LARGE SCALE GENOMIC DNA]</scope>
    <source>
        <strain evidence="11 13">DSM 16618</strain>
    </source>
</reference>
<feature type="transmembrane region" description="Helical" evidence="7">
    <location>
        <begin position="528"/>
        <end position="545"/>
    </location>
</feature>
<dbReference type="EMBL" id="LBNE01000003">
    <property type="protein sequence ID" value="KKO72217.1"/>
    <property type="molecule type" value="Genomic_DNA"/>
</dbReference>
<evidence type="ECO:0000256" key="1">
    <source>
        <dbReference type="ARBA" id="ARBA00004651"/>
    </source>
</evidence>
<feature type="transmembrane region" description="Helical" evidence="7">
    <location>
        <begin position="500"/>
        <end position="522"/>
    </location>
</feature>
<dbReference type="InterPro" id="IPR032692">
    <property type="entry name" value="YccS_N"/>
</dbReference>
<accession>A0A171KTK0</accession>
<evidence type="ECO:0000256" key="6">
    <source>
        <dbReference type="ARBA" id="ARBA00043993"/>
    </source>
</evidence>
<feature type="transmembrane region" description="Helical" evidence="7">
    <location>
        <begin position="117"/>
        <end position="136"/>
    </location>
</feature>
<dbReference type="Pfam" id="PF13515">
    <property type="entry name" value="FUSC_2"/>
    <property type="match status" value="1"/>
</dbReference>
<feature type="transmembrane region" description="Helical" evidence="7">
    <location>
        <begin position="476"/>
        <end position="493"/>
    </location>
</feature>
<feature type="transmembrane region" description="Helical" evidence="7">
    <location>
        <begin position="451"/>
        <end position="470"/>
    </location>
</feature>
<feature type="transmembrane region" description="Helical" evidence="7">
    <location>
        <begin position="402"/>
        <end position="420"/>
    </location>
</feature>
<feature type="transmembrane region" description="Helical" evidence="7">
    <location>
        <begin position="426"/>
        <end position="444"/>
    </location>
</feature>
<comment type="similarity">
    <text evidence="6">Belongs to the YccS/YhfK family.</text>
</comment>
<feature type="transmembrane region" description="Helical" evidence="7">
    <location>
        <begin position="69"/>
        <end position="86"/>
    </location>
</feature>
<dbReference type="GO" id="GO:0005886">
    <property type="term" value="C:plasma membrane"/>
    <property type="evidence" value="ECO:0007669"/>
    <property type="project" value="UniProtKB-SubCell"/>
</dbReference>
<dbReference type="Pfam" id="PF12805">
    <property type="entry name" value="FUSC-like"/>
    <property type="match status" value="1"/>
</dbReference>
<reference evidence="10 12" key="1">
    <citation type="submission" date="2015-04" db="EMBL/GenBank/DDBJ databases">
        <title>Genome sequence of Kerstersia gyiorum CG1.</title>
        <authorList>
            <person name="Greninger A.L."/>
            <person name="Kozyreva V."/>
            <person name="Chaturvedi V."/>
        </authorList>
    </citation>
    <scope>NUCLEOTIDE SEQUENCE [LARGE SCALE GENOMIC DNA]</scope>
    <source>
        <strain evidence="10 12">CG1</strain>
    </source>
</reference>
<gene>
    <name evidence="10" type="ORF">AAV32_07840</name>
    <name evidence="11" type="ORF">EV679_2586</name>
</gene>
<evidence type="ECO:0000313" key="11">
    <source>
        <dbReference type="EMBL" id="RZS67367.1"/>
    </source>
</evidence>
<dbReference type="PANTHER" id="PTHR30509:SF9">
    <property type="entry name" value="MULTIDRUG RESISTANCE PROTEIN MDTO"/>
    <property type="match status" value="1"/>
</dbReference>
<comment type="caution">
    <text evidence="10">The sequence shown here is derived from an EMBL/GenBank/DDBJ whole genome shotgun (WGS) entry which is preliminary data.</text>
</comment>
<feature type="transmembrane region" description="Helical" evidence="7">
    <location>
        <begin position="31"/>
        <end position="57"/>
    </location>
</feature>
<evidence type="ECO:0000313" key="10">
    <source>
        <dbReference type="EMBL" id="KKO72217.1"/>
    </source>
</evidence>
<keyword evidence="5 7" id="KW-0472">Membrane</keyword>
<dbReference type="Proteomes" id="UP000078084">
    <property type="component" value="Unassembled WGS sequence"/>
</dbReference>
<dbReference type="STRING" id="206506.AAV32_07840"/>
<dbReference type="RefSeq" id="WP_068369982.1">
    <property type="nucleotide sequence ID" value="NZ_CBCSEB010000019.1"/>
</dbReference>